<evidence type="ECO:0000256" key="9">
    <source>
        <dbReference type="ARBA" id="ARBA00022984"/>
    </source>
</evidence>
<dbReference type="EC" id="2.4.99.28" evidence="14"/>
<keyword evidence="6 16" id="KW-0812">Transmembrane</keyword>
<dbReference type="Proteomes" id="UP000007177">
    <property type="component" value="Chromosome"/>
</dbReference>
<keyword evidence="11 16" id="KW-0472">Membrane</keyword>
<dbReference type="GO" id="GO:0008360">
    <property type="term" value="P:regulation of cell shape"/>
    <property type="evidence" value="ECO:0007669"/>
    <property type="project" value="UniProtKB-KW"/>
</dbReference>
<dbReference type="GO" id="GO:0030288">
    <property type="term" value="C:outer membrane-bounded periplasmic space"/>
    <property type="evidence" value="ECO:0007669"/>
    <property type="project" value="TreeGrafter"/>
</dbReference>
<dbReference type="OrthoDB" id="9804799at2"/>
<comment type="subcellular location">
    <subcellularLocation>
        <location evidence="1">Cell membrane</location>
        <topology evidence="1">Single-pass type II membrane protein</topology>
    </subcellularLocation>
</comment>
<evidence type="ECO:0000256" key="6">
    <source>
        <dbReference type="ARBA" id="ARBA00022692"/>
    </source>
</evidence>
<dbReference type="Pfam" id="PF00912">
    <property type="entry name" value="Transgly"/>
    <property type="match status" value="1"/>
</dbReference>
<organism evidence="19 20">
    <name type="scientific">Acetobacterium woodii (strain ATCC 29683 / DSM 1030 / JCM 2381 / KCTC 1655 / WB1)</name>
    <dbReference type="NCBI Taxonomy" id="931626"/>
    <lineage>
        <taxon>Bacteria</taxon>
        <taxon>Bacillati</taxon>
        <taxon>Bacillota</taxon>
        <taxon>Clostridia</taxon>
        <taxon>Eubacteriales</taxon>
        <taxon>Eubacteriaceae</taxon>
        <taxon>Acetobacterium</taxon>
    </lineage>
</organism>
<evidence type="ECO:0000256" key="5">
    <source>
        <dbReference type="ARBA" id="ARBA00022679"/>
    </source>
</evidence>
<dbReference type="PANTHER" id="PTHR32282:SF11">
    <property type="entry name" value="PENICILLIN-BINDING PROTEIN 1B"/>
    <property type="match status" value="1"/>
</dbReference>
<dbReference type="eggNOG" id="COG0744">
    <property type="taxonomic scope" value="Bacteria"/>
</dbReference>
<keyword evidence="10 16" id="KW-1133">Transmembrane helix</keyword>
<evidence type="ECO:0000313" key="19">
    <source>
        <dbReference type="EMBL" id="AFA50087.1"/>
    </source>
</evidence>
<evidence type="ECO:0000256" key="15">
    <source>
        <dbReference type="ARBA" id="ARBA00049902"/>
    </source>
</evidence>
<feature type="transmembrane region" description="Helical" evidence="16">
    <location>
        <begin position="6"/>
        <end position="25"/>
    </location>
</feature>
<evidence type="ECO:0000256" key="2">
    <source>
        <dbReference type="ARBA" id="ARBA00018638"/>
    </source>
</evidence>
<comment type="catalytic activity">
    <reaction evidence="15">
        <text>[GlcNAc-(1-&gt;4)-Mur2Ac(oyl-L-Ala-gamma-D-Glu-L-Lys-D-Ala-D-Ala)](n)-di-trans,octa-cis-undecaprenyl diphosphate + beta-D-GlcNAc-(1-&gt;4)-Mur2Ac(oyl-L-Ala-gamma-D-Glu-L-Lys-D-Ala-D-Ala)-di-trans,octa-cis-undecaprenyl diphosphate = [GlcNAc-(1-&gt;4)-Mur2Ac(oyl-L-Ala-gamma-D-Glu-L-Lys-D-Ala-D-Ala)](n+1)-di-trans,octa-cis-undecaprenyl diphosphate + di-trans,octa-cis-undecaprenyl diphosphate + H(+)</text>
        <dbReference type="Rhea" id="RHEA:23708"/>
        <dbReference type="Rhea" id="RHEA-COMP:9602"/>
        <dbReference type="Rhea" id="RHEA-COMP:9603"/>
        <dbReference type="ChEBI" id="CHEBI:15378"/>
        <dbReference type="ChEBI" id="CHEBI:58405"/>
        <dbReference type="ChEBI" id="CHEBI:60033"/>
        <dbReference type="ChEBI" id="CHEBI:78435"/>
        <dbReference type="EC" id="2.4.99.28"/>
    </reaction>
</comment>
<dbReference type="HOGENOM" id="CLU_531722_0_0_9"/>
<evidence type="ECO:0000256" key="7">
    <source>
        <dbReference type="ARBA" id="ARBA00022960"/>
    </source>
</evidence>
<proteinExistence type="predicted"/>
<dbReference type="GO" id="GO:0008955">
    <property type="term" value="F:peptidoglycan glycosyltransferase activity"/>
    <property type="evidence" value="ECO:0007669"/>
    <property type="project" value="UniProtKB-EC"/>
</dbReference>
<dbReference type="UniPathway" id="UPA00219"/>
<dbReference type="InterPro" id="IPR008756">
    <property type="entry name" value="Peptidase_M56"/>
</dbReference>
<dbReference type="GO" id="GO:0071555">
    <property type="term" value="P:cell wall organization"/>
    <property type="evidence" value="ECO:0007669"/>
    <property type="project" value="UniProtKB-KW"/>
</dbReference>
<dbReference type="RefSeq" id="WP_014357682.1">
    <property type="nucleotide sequence ID" value="NC_016894.1"/>
</dbReference>
<evidence type="ECO:0000256" key="10">
    <source>
        <dbReference type="ARBA" id="ARBA00022989"/>
    </source>
</evidence>
<name>H6LKX8_ACEWD</name>
<feature type="domain" description="Peptidase M56" evidence="18">
    <location>
        <begin position="9"/>
        <end position="294"/>
    </location>
</feature>
<dbReference type="GO" id="GO:0046677">
    <property type="term" value="P:response to antibiotic"/>
    <property type="evidence" value="ECO:0007669"/>
    <property type="project" value="UniProtKB-KW"/>
</dbReference>
<protein>
    <recommendedName>
        <fullName evidence="2">Penicillin-binding protein 1A</fullName>
        <ecNumber evidence="14">2.4.99.28</ecNumber>
    </recommendedName>
</protein>
<evidence type="ECO:0000256" key="13">
    <source>
        <dbReference type="ARBA" id="ARBA00023316"/>
    </source>
</evidence>
<evidence type="ECO:0000256" key="11">
    <source>
        <dbReference type="ARBA" id="ARBA00023136"/>
    </source>
</evidence>
<dbReference type="STRING" id="931626.Awo_c33590"/>
<feature type="transmembrane region" description="Helical" evidence="16">
    <location>
        <begin position="211"/>
        <end position="234"/>
    </location>
</feature>
<keyword evidence="20" id="KW-1185">Reference proteome</keyword>
<evidence type="ECO:0000256" key="1">
    <source>
        <dbReference type="ARBA" id="ARBA00004401"/>
    </source>
</evidence>
<evidence type="ECO:0000256" key="3">
    <source>
        <dbReference type="ARBA" id="ARBA00022475"/>
    </source>
</evidence>
<evidence type="ECO:0000256" key="16">
    <source>
        <dbReference type="SAM" id="Phobius"/>
    </source>
</evidence>
<gene>
    <name evidence="19" type="ordered locus">Awo_c33590</name>
</gene>
<dbReference type="PANTHER" id="PTHR32282">
    <property type="entry name" value="BINDING PROTEIN TRANSPEPTIDASE, PUTATIVE-RELATED"/>
    <property type="match status" value="1"/>
</dbReference>
<accession>H6LKX8</accession>
<keyword evidence="13" id="KW-0961">Cell wall biogenesis/degradation</keyword>
<keyword evidence="9" id="KW-0573">Peptidoglycan synthesis</keyword>
<dbReference type="InterPro" id="IPR023346">
    <property type="entry name" value="Lysozyme-like_dom_sf"/>
</dbReference>
<dbReference type="GO" id="GO:0009252">
    <property type="term" value="P:peptidoglycan biosynthetic process"/>
    <property type="evidence" value="ECO:0007669"/>
    <property type="project" value="UniProtKB-UniPathway"/>
</dbReference>
<dbReference type="Gene3D" id="1.10.3810.10">
    <property type="entry name" value="Biosynthetic peptidoglycan transglycosylase-like"/>
    <property type="match status" value="1"/>
</dbReference>
<dbReference type="SUPFAM" id="SSF53955">
    <property type="entry name" value="Lysozyme-like"/>
    <property type="match status" value="1"/>
</dbReference>
<feature type="transmembrane region" description="Helical" evidence="16">
    <location>
        <begin position="37"/>
        <end position="55"/>
    </location>
</feature>
<evidence type="ECO:0000256" key="8">
    <source>
        <dbReference type="ARBA" id="ARBA00022968"/>
    </source>
</evidence>
<dbReference type="AlphaFoldDB" id="H6LKX8"/>
<dbReference type="Pfam" id="PF05569">
    <property type="entry name" value="Peptidase_M56"/>
    <property type="match status" value="1"/>
</dbReference>
<dbReference type="CDD" id="cd07341">
    <property type="entry name" value="M56_BlaR1_MecR1_like"/>
    <property type="match status" value="1"/>
</dbReference>
<evidence type="ECO:0000256" key="4">
    <source>
        <dbReference type="ARBA" id="ARBA00022676"/>
    </source>
</evidence>
<keyword evidence="7" id="KW-0133">Cell shape</keyword>
<dbReference type="InterPro" id="IPR050396">
    <property type="entry name" value="Glycosyltr_51/Transpeptidase"/>
</dbReference>
<evidence type="ECO:0000256" key="12">
    <source>
        <dbReference type="ARBA" id="ARBA00023251"/>
    </source>
</evidence>
<dbReference type="EMBL" id="CP002987">
    <property type="protein sequence ID" value="AFA50087.1"/>
    <property type="molecule type" value="Genomic_DNA"/>
</dbReference>
<dbReference type="KEGG" id="awo:Awo_c33590"/>
<evidence type="ECO:0000259" key="17">
    <source>
        <dbReference type="Pfam" id="PF00912"/>
    </source>
</evidence>
<dbReference type="InterPro" id="IPR036950">
    <property type="entry name" value="PBP_transglycosylase"/>
</dbReference>
<reference evidence="20" key="1">
    <citation type="submission" date="2011-07" db="EMBL/GenBank/DDBJ databases">
        <title>Complete genome sequence of Acetobacterium woodii.</title>
        <authorList>
            <person name="Poehlein A."/>
            <person name="Schmidt S."/>
            <person name="Kaster A.-K."/>
            <person name="Goenrich M."/>
            <person name="Vollmers J."/>
            <person name="Thuermer A."/>
            <person name="Gottschalk G."/>
            <person name="Thauer R.K."/>
            <person name="Daniel R."/>
            <person name="Mueller V."/>
        </authorList>
    </citation>
    <scope>NUCLEOTIDE SEQUENCE [LARGE SCALE GENOMIC DNA]</scope>
    <source>
        <strain evidence="20">ATCC 29683 / DSM 1030 / JCM 2381 / KCTC 1655 / WB1</strain>
    </source>
</reference>
<dbReference type="GO" id="GO:0005886">
    <property type="term" value="C:plasma membrane"/>
    <property type="evidence" value="ECO:0007669"/>
    <property type="project" value="UniProtKB-SubCell"/>
</dbReference>
<keyword evidence="12" id="KW-0046">Antibiotic resistance</keyword>
<evidence type="ECO:0000256" key="14">
    <source>
        <dbReference type="ARBA" id="ARBA00044770"/>
    </source>
</evidence>
<evidence type="ECO:0000313" key="20">
    <source>
        <dbReference type="Proteomes" id="UP000007177"/>
    </source>
</evidence>
<keyword evidence="5" id="KW-0808">Transferase</keyword>
<reference evidence="19 20" key="2">
    <citation type="journal article" date="2012" name="PLoS ONE">
        <title>An ancient pathway combining carbon dioxide fixation with the generation and utilization of a sodium ion gradient for ATP synthesis.</title>
        <authorList>
            <person name="Poehlein A."/>
            <person name="Schmidt S."/>
            <person name="Kaster A.K."/>
            <person name="Goenrich M."/>
            <person name="Vollmers J."/>
            <person name="Thurmer A."/>
            <person name="Bertsch J."/>
            <person name="Schuchmann K."/>
            <person name="Voigt B."/>
            <person name="Hecker M."/>
            <person name="Daniel R."/>
            <person name="Thauer R.K."/>
            <person name="Gottschalk G."/>
            <person name="Muller V."/>
        </authorList>
    </citation>
    <scope>NUCLEOTIDE SEQUENCE [LARGE SCALE GENOMIC DNA]</scope>
    <source>
        <strain evidence="20">ATCC 29683 / DSM 1030 / JCM 2381 / KCTC 1655 / WB1</strain>
    </source>
</reference>
<dbReference type="eggNOG" id="COG4219">
    <property type="taxonomic scope" value="Bacteria"/>
</dbReference>
<evidence type="ECO:0000259" key="18">
    <source>
        <dbReference type="Pfam" id="PF05569"/>
    </source>
</evidence>
<sequence length="512" mass="58045">MTALFNIIIYMSFISVFVFAVIILVRGTIGKKLPAVVRYFLWAILIFRLIVPISFSSEASLLNFYPVTIQSQVSNSEEKESLNEHTNVSNLKEEQSTGNEIINIESNYIPVIWFMITGMLMGFFVVTYIFTMNRFQVAIICQKQELGEMLFHLANQKKIKIYKMDGLKTPVVCGIIRPKIIIPAYLIAKENETILKNAIQHELVHIQRKDYLIKLVALFVACIHWFNPIVWIALILGNRDMEIACDEKVIRHEPAEKRIEYAQALLSFTLKPEERENATLIAFGESNTKTRLRAVLSYKKPKLKVKLLSGFIVVAIVLLVATDASSKIELVNLDLLKQQNMDEWVELDDVSPYIVQAAILSQDNNFKSHNGIDIMAILRAGFNDLKGNKPTQGGTTITQQFVNTVCKFDGAQGIGKKRSEMYTAIKLEKNYSKDEIIEAYLNCIYFGNDIIGIKNAAGYYFNKQPSELTKEEAAKLLAIIDDPSMYDPMKQPGNNEIRAQTILDKMDEINGG</sequence>
<keyword evidence="8" id="KW-0735">Signal-anchor</keyword>
<keyword evidence="4" id="KW-0328">Glycosyltransferase</keyword>
<keyword evidence="3" id="KW-1003">Cell membrane</keyword>
<feature type="transmembrane region" description="Helical" evidence="16">
    <location>
        <begin position="108"/>
        <end position="130"/>
    </location>
</feature>
<feature type="domain" description="Glycosyl transferase family 51" evidence="17">
    <location>
        <begin position="337"/>
        <end position="506"/>
    </location>
</feature>
<dbReference type="InterPro" id="IPR001264">
    <property type="entry name" value="Glyco_trans_51"/>
</dbReference>